<name>A0A9P9A9N0_9PEZI</name>
<sequence length="440" mass="50391">MTILILKPDANGHARASIHESAAVYAKISRRLEKISHEVEMPLLVNPEEDPLSCREPAEETAEINAHFSAQIHAFSSSRSLLPIMRGLAAIDDEKGAEVVITFGCQSFTSFPYCQHRIYHARRLPLQDPEMLTELPFVRKLRIGIGKYGPYRDFHFSRVRPISLCVPVECLVRLTGVTELDCPWLWEWLPVAAAGPPIRHFTRVWEGPWRDARHDFGAAMEKREGLPGLRLPATLTKARLWFTKPMPVWEKDQGIPMPDLTEAGISSALEAEDPHPKGFAISNEHYPPLQTTAEDEEVDEQYDEDPQGGEEVDWFPDVFRTEPVPEKVEPLLAAFATAVNHMGAIEDAELFAYLAWYPSERRAEWYRDEALCDSEKSVHRWGVRFLVGDKGRAQGVVQWHVGDWRPSRSVMSLFEDLGRQEWLEFKYEAWTNTQYRRLGY</sequence>
<proteinExistence type="predicted"/>
<evidence type="ECO:0000313" key="2">
    <source>
        <dbReference type="Proteomes" id="UP000770015"/>
    </source>
</evidence>
<dbReference type="EMBL" id="JAGSXJ010000015">
    <property type="protein sequence ID" value="KAH6685309.1"/>
    <property type="molecule type" value="Genomic_DNA"/>
</dbReference>
<protein>
    <submittedName>
        <fullName evidence="1">Uncharacterized protein</fullName>
    </submittedName>
</protein>
<accession>A0A9P9A9N0</accession>
<evidence type="ECO:0000313" key="1">
    <source>
        <dbReference type="EMBL" id="KAH6685309.1"/>
    </source>
</evidence>
<dbReference type="Proteomes" id="UP000770015">
    <property type="component" value="Unassembled WGS sequence"/>
</dbReference>
<gene>
    <name evidence="1" type="ORF">F5X68DRAFT_241474</name>
</gene>
<dbReference type="AlphaFoldDB" id="A0A9P9A9N0"/>
<reference evidence="1" key="1">
    <citation type="journal article" date="2021" name="Nat. Commun.">
        <title>Genetic determinants of endophytism in the Arabidopsis root mycobiome.</title>
        <authorList>
            <person name="Mesny F."/>
            <person name="Miyauchi S."/>
            <person name="Thiergart T."/>
            <person name="Pickel B."/>
            <person name="Atanasova L."/>
            <person name="Karlsson M."/>
            <person name="Huettel B."/>
            <person name="Barry K.W."/>
            <person name="Haridas S."/>
            <person name="Chen C."/>
            <person name="Bauer D."/>
            <person name="Andreopoulos W."/>
            <person name="Pangilinan J."/>
            <person name="LaButti K."/>
            <person name="Riley R."/>
            <person name="Lipzen A."/>
            <person name="Clum A."/>
            <person name="Drula E."/>
            <person name="Henrissat B."/>
            <person name="Kohler A."/>
            <person name="Grigoriev I.V."/>
            <person name="Martin F.M."/>
            <person name="Hacquard S."/>
        </authorList>
    </citation>
    <scope>NUCLEOTIDE SEQUENCE</scope>
    <source>
        <strain evidence="1">MPI-SDFR-AT-0117</strain>
    </source>
</reference>
<comment type="caution">
    <text evidence="1">The sequence shown here is derived from an EMBL/GenBank/DDBJ whole genome shotgun (WGS) entry which is preliminary data.</text>
</comment>
<keyword evidence="2" id="KW-1185">Reference proteome</keyword>
<dbReference type="OrthoDB" id="5985073at2759"/>
<organism evidence="1 2">
    <name type="scientific">Plectosphaerella plurivora</name>
    <dbReference type="NCBI Taxonomy" id="936078"/>
    <lineage>
        <taxon>Eukaryota</taxon>
        <taxon>Fungi</taxon>
        <taxon>Dikarya</taxon>
        <taxon>Ascomycota</taxon>
        <taxon>Pezizomycotina</taxon>
        <taxon>Sordariomycetes</taxon>
        <taxon>Hypocreomycetidae</taxon>
        <taxon>Glomerellales</taxon>
        <taxon>Plectosphaerellaceae</taxon>
        <taxon>Plectosphaerella</taxon>
    </lineage>
</organism>